<sequence>MRRRNETIGALNLFGRESGPMRGQDIRAARALADTATIGILEERAIRRAEILREQLQGALISRITIEQAKGVLAHAGKVDMDEAFQALRAYGRRHSTRLTEVARQVATGAIQPRPVLADQRHDKRRTPPKFPSPS</sequence>
<dbReference type="PROSITE" id="PS50921">
    <property type="entry name" value="ANTAR"/>
    <property type="match status" value="1"/>
</dbReference>
<evidence type="ECO:0000256" key="1">
    <source>
        <dbReference type="SAM" id="MobiDB-lite"/>
    </source>
</evidence>
<proteinExistence type="predicted"/>
<protein>
    <submittedName>
        <fullName evidence="3">ANTAR domain-containing protein</fullName>
    </submittedName>
</protein>
<dbReference type="Proteomes" id="UP000683310">
    <property type="component" value="Chromosome"/>
</dbReference>
<dbReference type="SMART" id="SM01012">
    <property type="entry name" value="ANTAR"/>
    <property type="match status" value="1"/>
</dbReference>
<dbReference type="InterPro" id="IPR036388">
    <property type="entry name" value="WH-like_DNA-bd_sf"/>
</dbReference>
<gene>
    <name evidence="3" type="ORF">KHQ06_26150</name>
</gene>
<dbReference type="Gene3D" id="1.10.10.10">
    <property type="entry name" value="Winged helix-like DNA-binding domain superfamily/Winged helix DNA-binding domain"/>
    <property type="match status" value="1"/>
</dbReference>
<dbReference type="SUPFAM" id="SSF52172">
    <property type="entry name" value="CheY-like"/>
    <property type="match status" value="1"/>
</dbReference>
<feature type="domain" description="ANTAR" evidence="2">
    <location>
        <begin position="46"/>
        <end position="107"/>
    </location>
</feature>
<dbReference type="InterPro" id="IPR011006">
    <property type="entry name" value="CheY-like_superfamily"/>
</dbReference>
<reference evidence="3 4" key="1">
    <citation type="submission" date="2021-04" db="EMBL/GenBank/DDBJ databases">
        <title>Nocardia tengchongensis.</title>
        <authorList>
            <person name="Zhuang k."/>
            <person name="Ran Y."/>
            <person name="Li W."/>
        </authorList>
    </citation>
    <scope>NUCLEOTIDE SEQUENCE [LARGE SCALE GENOMIC DNA]</scope>
    <source>
        <strain evidence="3 4">CFH S0057</strain>
    </source>
</reference>
<evidence type="ECO:0000259" key="2">
    <source>
        <dbReference type="PROSITE" id="PS50921"/>
    </source>
</evidence>
<dbReference type="InterPro" id="IPR005561">
    <property type="entry name" value="ANTAR"/>
</dbReference>
<name>A0ABX8CNM4_9NOCA</name>
<accession>A0ABX8CNM4</accession>
<evidence type="ECO:0000313" key="4">
    <source>
        <dbReference type="Proteomes" id="UP000683310"/>
    </source>
</evidence>
<dbReference type="Pfam" id="PF03861">
    <property type="entry name" value="ANTAR"/>
    <property type="match status" value="1"/>
</dbReference>
<dbReference type="EMBL" id="CP074371">
    <property type="protein sequence ID" value="QVI19795.1"/>
    <property type="molecule type" value="Genomic_DNA"/>
</dbReference>
<keyword evidence="4" id="KW-1185">Reference proteome</keyword>
<feature type="region of interest" description="Disordered" evidence="1">
    <location>
        <begin position="110"/>
        <end position="135"/>
    </location>
</feature>
<organism evidence="3 4">
    <name type="scientific">Nocardia tengchongensis</name>
    <dbReference type="NCBI Taxonomy" id="2055889"/>
    <lineage>
        <taxon>Bacteria</taxon>
        <taxon>Bacillati</taxon>
        <taxon>Actinomycetota</taxon>
        <taxon>Actinomycetes</taxon>
        <taxon>Mycobacteriales</taxon>
        <taxon>Nocardiaceae</taxon>
        <taxon>Nocardia</taxon>
    </lineage>
</organism>
<evidence type="ECO:0000313" key="3">
    <source>
        <dbReference type="EMBL" id="QVI19795.1"/>
    </source>
</evidence>